<reference evidence="4" key="1">
    <citation type="submission" date="2021-02" db="EMBL/GenBank/DDBJ databases">
        <authorList>
            <person name="Nowell W R."/>
        </authorList>
    </citation>
    <scope>NUCLEOTIDE SEQUENCE</scope>
</reference>
<dbReference type="InterPro" id="IPR005814">
    <property type="entry name" value="Aminotrans_3"/>
</dbReference>
<dbReference type="EMBL" id="CAJOAZ010016413">
    <property type="protein sequence ID" value="CAF4304475.1"/>
    <property type="molecule type" value="Genomic_DNA"/>
</dbReference>
<proteinExistence type="inferred from homology"/>
<dbReference type="InterPro" id="IPR015422">
    <property type="entry name" value="PyrdxlP-dep_Trfase_small"/>
</dbReference>
<protein>
    <recommendedName>
        <fullName evidence="3">Ornithine aminotransferase</fullName>
        <ecNumber evidence="3">2.6.1.13</ecNumber>
    </recommendedName>
</protein>
<dbReference type="InterPro" id="IPR015424">
    <property type="entry name" value="PyrdxlP-dep_Trfase"/>
</dbReference>
<comment type="catalytic activity">
    <reaction evidence="3">
        <text>a 2-oxocarboxylate + L-ornithine = L-glutamate 5-semialdehyde + an L-alpha-amino acid</text>
        <dbReference type="Rhea" id="RHEA:13877"/>
        <dbReference type="ChEBI" id="CHEBI:35179"/>
        <dbReference type="ChEBI" id="CHEBI:46911"/>
        <dbReference type="ChEBI" id="CHEBI:58066"/>
        <dbReference type="ChEBI" id="CHEBI:59869"/>
        <dbReference type="EC" id="2.6.1.13"/>
    </reaction>
</comment>
<comment type="caution">
    <text evidence="4">The sequence shown here is derived from an EMBL/GenBank/DDBJ whole genome shotgun (WGS) entry which is preliminary data.</text>
</comment>
<evidence type="ECO:0000313" key="4">
    <source>
        <dbReference type="EMBL" id="CAF4304475.1"/>
    </source>
</evidence>
<dbReference type="Proteomes" id="UP000663844">
    <property type="component" value="Unassembled WGS sequence"/>
</dbReference>
<dbReference type="GO" id="GO:0005737">
    <property type="term" value="C:cytoplasm"/>
    <property type="evidence" value="ECO:0007669"/>
    <property type="project" value="TreeGrafter"/>
</dbReference>
<dbReference type="GO" id="GO:0042802">
    <property type="term" value="F:identical protein binding"/>
    <property type="evidence" value="ECO:0007669"/>
    <property type="project" value="TreeGrafter"/>
</dbReference>
<evidence type="ECO:0000256" key="1">
    <source>
        <dbReference type="ARBA" id="ARBA00001933"/>
    </source>
</evidence>
<evidence type="ECO:0000256" key="3">
    <source>
        <dbReference type="RuleBase" id="RU365036"/>
    </source>
</evidence>
<keyword evidence="3" id="KW-0032">Aminotransferase</keyword>
<comment type="cofactor">
    <cofactor evidence="1 3">
        <name>pyridoxal 5'-phosphate</name>
        <dbReference type="ChEBI" id="CHEBI:597326"/>
    </cofactor>
</comment>
<keyword evidence="3" id="KW-0663">Pyridoxal phosphate</keyword>
<dbReference type="AlphaFoldDB" id="A0A820IC15"/>
<dbReference type="Pfam" id="PF00202">
    <property type="entry name" value="Aminotran_3"/>
    <property type="match status" value="1"/>
</dbReference>
<dbReference type="SUPFAM" id="SSF53383">
    <property type="entry name" value="PLP-dependent transferases"/>
    <property type="match status" value="1"/>
</dbReference>
<dbReference type="FunFam" id="3.90.1150.10:FF:000152">
    <property type="entry name" value="Ornithine aminotransferase"/>
    <property type="match status" value="1"/>
</dbReference>
<accession>A0A820IC15</accession>
<gene>
    <name evidence="4" type="ORF">OXD698_LOCUS46281</name>
</gene>
<evidence type="ECO:0000313" key="5">
    <source>
        <dbReference type="Proteomes" id="UP000663844"/>
    </source>
</evidence>
<dbReference type="GO" id="GO:0019544">
    <property type="term" value="P:L-arginine catabolic process to L-glutamate"/>
    <property type="evidence" value="ECO:0007669"/>
    <property type="project" value="TreeGrafter"/>
</dbReference>
<evidence type="ECO:0000256" key="2">
    <source>
        <dbReference type="ARBA" id="ARBA00008954"/>
    </source>
</evidence>
<comment type="pathway">
    <text evidence="3">Amino-acid biosynthesis; L-proline biosynthesis; L-glutamate 5-semialdehyde from L-ornithine: step 1/1.</text>
</comment>
<dbReference type="PANTHER" id="PTHR11986">
    <property type="entry name" value="AMINOTRANSFERASE CLASS III"/>
    <property type="match status" value="1"/>
</dbReference>
<dbReference type="EC" id="2.6.1.13" evidence="3"/>
<dbReference type="GO" id="GO:0030170">
    <property type="term" value="F:pyridoxal phosphate binding"/>
    <property type="evidence" value="ECO:0007669"/>
    <property type="project" value="InterPro"/>
</dbReference>
<dbReference type="GO" id="GO:0010121">
    <property type="term" value="P:L-arginine catabolic process to proline via ornithine"/>
    <property type="evidence" value="ECO:0007669"/>
    <property type="project" value="TreeGrafter"/>
</dbReference>
<organism evidence="4 5">
    <name type="scientific">Adineta steineri</name>
    <dbReference type="NCBI Taxonomy" id="433720"/>
    <lineage>
        <taxon>Eukaryota</taxon>
        <taxon>Metazoa</taxon>
        <taxon>Spiralia</taxon>
        <taxon>Gnathifera</taxon>
        <taxon>Rotifera</taxon>
        <taxon>Eurotatoria</taxon>
        <taxon>Bdelloidea</taxon>
        <taxon>Adinetida</taxon>
        <taxon>Adinetidae</taxon>
        <taxon>Adineta</taxon>
    </lineage>
</organism>
<sequence length="86" mass="9689">MVENAARMGELLRSELKRLPKDVVKLVRGKGLLNAIVINSDYDAWELCLHLRDHGLLAKPTHGDKIRFAPPLNITKDEILECCSII</sequence>
<dbReference type="Gene3D" id="3.90.1150.10">
    <property type="entry name" value="Aspartate Aminotransferase, domain 1"/>
    <property type="match status" value="1"/>
</dbReference>
<name>A0A820IC15_9BILA</name>
<comment type="similarity">
    <text evidence="2 3">Belongs to the class-III pyridoxal-phosphate-dependent aminotransferase family.</text>
</comment>
<dbReference type="InterPro" id="IPR050103">
    <property type="entry name" value="Class-III_PLP-dep_AT"/>
</dbReference>
<dbReference type="PANTHER" id="PTHR11986:SF18">
    <property type="entry name" value="ORNITHINE AMINOTRANSFERASE, MITOCHONDRIAL"/>
    <property type="match status" value="1"/>
</dbReference>
<feature type="non-terminal residue" evidence="4">
    <location>
        <position position="1"/>
    </location>
</feature>
<dbReference type="GO" id="GO:0004587">
    <property type="term" value="F:ornithine aminotransferase activity"/>
    <property type="evidence" value="ECO:0007669"/>
    <property type="project" value="UniProtKB-EC"/>
</dbReference>
<keyword evidence="3" id="KW-0808">Transferase</keyword>